<dbReference type="OrthoDB" id="4960998at2759"/>
<proteinExistence type="predicted"/>
<comment type="caution">
    <text evidence="2">The sequence shown here is derived from an EMBL/GenBank/DDBJ whole genome shotgun (WGS) entry which is preliminary data.</text>
</comment>
<dbReference type="AlphaFoldDB" id="A0A9P7NC90"/>
<feature type="region of interest" description="Disordered" evidence="1">
    <location>
        <begin position="88"/>
        <end position="131"/>
    </location>
</feature>
<accession>A0A9P7NC90</accession>
<gene>
    <name evidence="2" type="ORF">E4U43_007785</name>
</gene>
<feature type="region of interest" description="Disordered" evidence="1">
    <location>
        <begin position="325"/>
        <end position="350"/>
    </location>
</feature>
<reference evidence="2" key="1">
    <citation type="journal article" date="2020" name="bioRxiv">
        <title>Whole genome comparisons of ergot fungi reveals the divergence and evolution of species within the genus Claviceps are the result of varying mechanisms driving genome evolution and host range expansion.</title>
        <authorList>
            <person name="Wyka S.A."/>
            <person name="Mondo S.J."/>
            <person name="Liu M."/>
            <person name="Dettman J."/>
            <person name="Nalam V."/>
            <person name="Broders K.D."/>
        </authorList>
    </citation>
    <scope>NUCLEOTIDE SEQUENCE</scope>
    <source>
        <strain evidence="2">CCC 602</strain>
    </source>
</reference>
<name>A0A9P7NC90_9HYPO</name>
<keyword evidence="3" id="KW-1185">Reference proteome</keyword>
<evidence type="ECO:0000313" key="2">
    <source>
        <dbReference type="EMBL" id="KAG6012466.1"/>
    </source>
</evidence>
<organism evidence="2 3">
    <name type="scientific">Claviceps pusilla</name>
    <dbReference type="NCBI Taxonomy" id="123648"/>
    <lineage>
        <taxon>Eukaryota</taxon>
        <taxon>Fungi</taxon>
        <taxon>Dikarya</taxon>
        <taxon>Ascomycota</taxon>
        <taxon>Pezizomycotina</taxon>
        <taxon>Sordariomycetes</taxon>
        <taxon>Hypocreomycetidae</taxon>
        <taxon>Hypocreales</taxon>
        <taxon>Clavicipitaceae</taxon>
        <taxon>Claviceps</taxon>
    </lineage>
</organism>
<feature type="compositionally biased region" description="Acidic residues" evidence="1">
    <location>
        <begin position="91"/>
        <end position="108"/>
    </location>
</feature>
<evidence type="ECO:0000313" key="3">
    <source>
        <dbReference type="Proteomes" id="UP000748025"/>
    </source>
</evidence>
<sequence>MPKDPWPQNTSKVSEIHREIICSNLIRRYARLLKLRIRALQHATPNVVWFTALTIPLPTPSDTEQEELRDDVKREDFPWLHARRRVAKAEEDGDNDCSGEDEENDGEEQAEKGSRAKKRKRQGEMQTEVPTPPFRFCRKRIEWELAMNRQILKLERDSKAEDLRPWRETYPGLLESFLNHLNRHCCPPGAWLLTTSGGAATRHDNPERHVVCVSVIHMDRLQDEINFVEAFMSETSLRNEIIRAKAGRAWSRWKRLHAPGSTAKFMRSYGLGSPLVEGCGPDEMGEYNCRTEDKTMYKCWESWVWDSWEEASSTVGTARPERRILVEDDTAPGKNAEERSENSCQQCMNH</sequence>
<dbReference type="Proteomes" id="UP000748025">
    <property type="component" value="Unassembled WGS sequence"/>
</dbReference>
<protein>
    <submittedName>
        <fullName evidence="2">Uncharacterized protein</fullName>
    </submittedName>
</protein>
<evidence type="ECO:0000256" key="1">
    <source>
        <dbReference type="SAM" id="MobiDB-lite"/>
    </source>
</evidence>
<dbReference type="EMBL" id="SRPW01000734">
    <property type="protein sequence ID" value="KAG6012466.1"/>
    <property type="molecule type" value="Genomic_DNA"/>
</dbReference>